<protein>
    <recommendedName>
        <fullName evidence="1">Stage 0 sporulation protein A homolog</fullName>
    </recommendedName>
</protein>
<dbReference type="Gene3D" id="3.40.50.2300">
    <property type="match status" value="1"/>
</dbReference>
<dbReference type="Gene3D" id="2.40.50.1020">
    <property type="entry name" value="LytTr DNA-binding domain"/>
    <property type="match status" value="1"/>
</dbReference>
<dbReference type="InterPro" id="IPR011006">
    <property type="entry name" value="CheY-like_superfamily"/>
</dbReference>
<dbReference type="GO" id="GO:0000156">
    <property type="term" value="F:phosphorelay response regulator activity"/>
    <property type="evidence" value="ECO:0007669"/>
    <property type="project" value="InterPro"/>
</dbReference>
<accession>A0A9D1X5R5</accession>
<evidence type="ECO:0000313" key="6">
    <source>
        <dbReference type="EMBL" id="HIX72976.1"/>
    </source>
</evidence>
<dbReference type="SUPFAM" id="SSF52172">
    <property type="entry name" value="CheY-like"/>
    <property type="match status" value="1"/>
</dbReference>
<dbReference type="PROSITE" id="PS50930">
    <property type="entry name" value="HTH_LYTTR"/>
    <property type="match status" value="1"/>
</dbReference>
<dbReference type="InterPro" id="IPR046947">
    <property type="entry name" value="LytR-like"/>
</dbReference>
<gene>
    <name evidence="6" type="ORF">H9849_08140</name>
</gene>
<dbReference type="Pfam" id="PF00072">
    <property type="entry name" value="Response_reg"/>
    <property type="match status" value="1"/>
</dbReference>
<dbReference type="InterPro" id="IPR001789">
    <property type="entry name" value="Sig_transdc_resp-reg_receiver"/>
</dbReference>
<dbReference type="InterPro" id="IPR007492">
    <property type="entry name" value="LytTR_DNA-bd_dom"/>
</dbReference>
<proteinExistence type="predicted"/>
<evidence type="ECO:0000256" key="2">
    <source>
        <dbReference type="ARBA" id="ARBA00024867"/>
    </source>
</evidence>
<feature type="domain" description="HTH LytTR-type" evidence="5">
    <location>
        <begin position="136"/>
        <end position="234"/>
    </location>
</feature>
<feature type="domain" description="Response regulatory" evidence="4">
    <location>
        <begin position="5"/>
        <end position="126"/>
    </location>
</feature>
<evidence type="ECO:0000259" key="5">
    <source>
        <dbReference type="PROSITE" id="PS50930"/>
    </source>
</evidence>
<evidence type="ECO:0000259" key="4">
    <source>
        <dbReference type="PROSITE" id="PS50110"/>
    </source>
</evidence>
<evidence type="ECO:0000256" key="1">
    <source>
        <dbReference type="ARBA" id="ARBA00018672"/>
    </source>
</evidence>
<name>A0A9D1X5R5_9FIRM</name>
<comment type="caution">
    <text evidence="6">The sequence shown here is derived from an EMBL/GenBank/DDBJ whole genome shotgun (WGS) entry which is preliminary data.</text>
</comment>
<keyword evidence="6" id="KW-0238">DNA-binding</keyword>
<dbReference type="PANTHER" id="PTHR37299:SF1">
    <property type="entry name" value="STAGE 0 SPORULATION PROTEIN A HOMOLOG"/>
    <property type="match status" value="1"/>
</dbReference>
<keyword evidence="3" id="KW-0597">Phosphoprotein</keyword>
<evidence type="ECO:0000313" key="7">
    <source>
        <dbReference type="Proteomes" id="UP000886805"/>
    </source>
</evidence>
<dbReference type="PANTHER" id="PTHR37299">
    <property type="entry name" value="TRANSCRIPTIONAL REGULATOR-RELATED"/>
    <property type="match status" value="1"/>
</dbReference>
<dbReference type="SMART" id="SM00448">
    <property type="entry name" value="REC"/>
    <property type="match status" value="1"/>
</dbReference>
<dbReference type="AlphaFoldDB" id="A0A9D1X5R5"/>
<comment type="function">
    <text evidence="2">May play the central regulatory role in sporulation. It may be an element of the effector pathway responsible for the activation of sporulation genes in response to nutritional stress. Spo0A may act in concert with spo0H (a sigma factor) to control the expression of some genes that are critical to the sporulation process.</text>
</comment>
<dbReference type="PROSITE" id="PS50110">
    <property type="entry name" value="RESPONSE_REGULATORY"/>
    <property type="match status" value="1"/>
</dbReference>
<dbReference type="Proteomes" id="UP000886805">
    <property type="component" value="Unassembled WGS sequence"/>
</dbReference>
<dbReference type="SMART" id="SM00850">
    <property type="entry name" value="LytTR"/>
    <property type="match status" value="1"/>
</dbReference>
<dbReference type="Pfam" id="PF04397">
    <property type="entry name" value="LytTR"/>
    <property type="match status" value="1"/>
</dbReference>
<evidence type="ECO:0000256" key="3">
    <source>
        <dbReference type="PROSITE-ProRule" id="PRU00169"/>
    </source>
</evidence>
<reference evidence="6" key="1">
    <citation type="journal article" date="2021" name="PeerJ">
        <title>Extensive microbial diversity within the chicken gut microbiome revealed by metagenomics and culture.</title>
        <authorList>
            <person name="Gilroy R."/>
            <person name="Ravi A."/>
            <person name="Getino M."/>
            <person name="Pursley I."/>
            <person name="Horton D.L."/>
            <person name="Alikhan N.F."/>
            <person name="Baker D."/>
            <person name="Gharbi K."/>
            <person name="Hall N."/>
            <person name="Watson M."/>
            <person name="Adriaenssens E.M."/>
            <person name="Foster-Nyarko E."/>
            <person name="Jarju S."/>
            <person name="Secka A."/>
            <person name="Antonio M."/>
            <person name="Oren A."/>
            <person name="Chaudhuri R.R."/>
            <person name="La Ragione R."/>
            <person name="Hildebrand F."/>
            <person name="Pallen M.J."/>
        </authorList>
    </citation>
    <scope>NUCLEOTIDE SEQUENCE</scope>
    <source>
        <strain evidence="6">ChiSxjej3B15-1167</strain>
    </source>
</reference>
<sequence length="238" mass="27823">METYRLAVCEDEKNVREEIQGLCDSILRDMRIKGDITAFASAQELERELDGGQEFDTLILDIQMEEKEMSGMDLAHLLRKRGDRTGIIFVSGYEEYLLEGYSVQPVHFLLKPISREKLADALRIDWELNHSAGSIMLYQKDRAVMLPLEEICYIESSNHHVIVHNGEEEKVFYMSLSGMEQLLPAEQFCRCHHSFLVNMSYVKEFGRMCLYLQDGRRLPVGRKYSKDFQKSFVRYMNR</sequence>
<organism evidence="6 7">
    <name type="scientific">Candidatus Anaerobutyricum stercoripullorum</name>
    <dbReference type="NCBI Taxonomy" id="2838456"/>
    <lineage>
        <taxon>Bacteria</taxon>
        <taxon>Bacillati</taxon>
        <taxon>Bacillota</taxon>
        <taxon>Clostridia</taxon>
        <taxon>Lachnospirales</taxon>
        <taxon>Lachnospiraceae</taxon>
        <taxon>Anaerobutyricum</taxon>
    </lineage>
</organism>
<dbReference type="EMBL" id="DXEQ01000240">
    <property type="protein sequence ID" value="HIX72976.1"/>
    <property type="molecule type" value="Genomic_DNA"/>
</dbReference>
<feature type="modified residue" description="4-aspartylphosphate" evidence="3">
    <location>
        <position position="61"/>
    </location>
</feature>
<reference evidence="6" key="2">
    <citation type="submission" date="2021-04" db="EMBL/GenBank/DDBJ databases">
        <authorList>
            <person name="Gilroy R."/>
        </authorList>
    </citation>
    <scope>NUCLEOTIDE SEQUENCE</scope>
    <source>
        <strain evidence="6">ChiSxjej3B15-1167</strain>
    </source>
</reference>
<dbReference type="GO" id="GO:0003677">
    <property type="term" value="F:DNA binding"/>
    <property type="evidence" value="ECO:0007669"/>
    <property type="project" value="UniProtKB-KW"/>
</dbReference>